<proteinExistence type="inferred from homology"/>
<name>A0A2P8GMX7_9BACT</name>
<reference evidence="3 4" key="1">
    <citation type="submission" date="2018-03" db="EMBL/GenBank/DDBJ databases">
        <title>Genomic Encyclopedia of Archaeal and Bacterial Type Strains, Phase II (KMG-II): from individual species to whole genera.</title>
        <authorList>
            <person name="Goeker M."/>
        </authorList>
    </citation>
    <scope>NUCLEOTIDE SEQUENCE [LARGE SCALE GENOMIC DNA]</scope>
    <source>
        <strain evidence="3 4">DSM 18107</strain>
    </source>
</reference>
<dbReference type="InterPro" id="IPR006015">
    <property type="entry name" value="Universal_stress_UspA"/>
</dbReference>
<dbReference type="Gene3D" id="3.40.50.620">
    <property type="entry name" value="HUPs"/>
    <property type="match status" value="2"/>
</dbReference>
<comment type="similarity">
    <text evidence="1">Belongs to the universal stress protein A family.</text>
</comment>
<evidence type="ECO:0000313" key="3">
    <source>
        <dbReference type="EMBL" id="PSL35296.1"/>
    </source>
</evidence>
<keyword evidence="4" id="KW-1185">Reference proteome</keyword>
<dbReference type="EMBL" id="PYGK01000001">
    <property type="protein sequence ID" value="PSL35296.1"/>
    <property type="molecule type" value="Genomic_DNA"/>
</dbReference>
<organism evidence="3 4">
    <name type="scientific">Chitinophaga ginsengisoli</name>
    <dbReference type="NCBI Taxonomy" id="363837"/>
    <lineage>
        <taxon>Bacteria</taxon>
        <taxon>Pseudomonadati</taxon>
        <taxon>Bacteroidota</taxon>
        <taxon>Chitinophagia</taxon>
        <taxon>Chitinophagales</taxon>
        <taxon>Chitinophagaceae</taxon>
        <taxon>Chitinophaga</taxon>
    </lineage>
</organism>
<dbReference type="PANTHER" id="PTHR46268:SF6">
    <property type="entry name" value="UNIVERSAL STRESS PROTEIN UP12"/>
    <property type="match status" value="1"/>
</dbReference>
<dbReference type="Pfam" id="PF00582">
    <property type="entry name" value="Usp"/>
    <property type="match status" value="1"/>
</dbReference>
<dbReference type="InterPro" id="IPR006016">
    <property type="entry name" value="UspA"/>
</dbReference>
<dbReference type="PRINTS" id="PR01438">
    <property type="entry name" value="UNVRSLSTRESS"/>
</dbReference>
<dbReference type="AlphaFoldDB" id="A0A2P8GMX7"/>
<dbReference type="InterPro" id="IPR014729">
    <property type="entry name" value="Rossmann-like_a/b/a_fold"/>
</dbReference>
<dbReference type="CDD" id="cd00293">
    <property type="entry name" value="USP-like"/>
    <property type="match status" value="1"/>
</dbReference>
<evidence type="ECO:0000259" key="2">
    <source>
        <dbReference type="Pfam" id="PF00582"/>
    </source>
</evidence>
<dbReference type="SUPFAM" id="SSF52402">
    <property type="entry name" value="Adenine nucleotide alpha hydrolases-like"/>
    <property type="match status" value="2"/>
</dbReference>
<feature type="domain" description="UspA" evidence="2">
    <location>
        <begin position="29"/>
        <end position="172"/>
    </location>
</feature>
<protein>
    <submittedName>
        <fullName evidence="3">Nucleotide-binding universal stress UspA family protein</fullName>
    </submittedName>
</protein>
<comment type="caution">
    <text evidence="3">The sequence shown here is derived from an EMBL/GenBank/DDBJ whole genome shotgun (WGS) entry which is preliminary data.</text>
</comment>
<evidence type="ECO:0000256" key="1">
    <source>
        <dbReference type="ARBA" id="ARBA00008791"/>
    </source>
</evidence>
<dbReference type="PANTHER" id="PTHR46268">
    <property type="entry name" value="STRESS RESPONSE PROTEIN NHAX"/>
    <property type="match status" value="1"/>
</dbReference>
<evidence type="ECO:0000313" key="4">
    <source>
        <dbReference type="Proteomes" id="UP000240978"/>
    </source>
</evidence>
<accession>A0A2P8GMX7</accession>
<dbReference type="Proteomes" id="UP000240978">
    <property type="component" value="Unassembled WGS sequence"/>
</dbReference>
<gene>
    <name evidence="3" type="ORF">CLV42_10150</name>
</gene>
<sequence>MNETWNWHQIFITDKTPFGIHQLLKQQRMKTIIVPTDFSATAYNAARYAMGLAQQMGTTRIVLYHAYELIVPIPDVPTSIPMVDPNELKVSSLEGLERMKQDLLAELPEGTVLDYRADNTLLAANIDSLSKEENADLIVMGTTGGSQLEEILIGSNTIDVVKHTTCPVLIVPSMAVFKPVRKIVFACDFRKVGTHTPVYPLKRLLDVFNAELHVLNIDKEGKGLSQDTPQASLLLDSLLEGYHPKYHFVDDSNVVHGIMEFADKEQADLILTIPRKHGLFEGIFKRSRTAQLAFHTHIPLLAIHE</sequence>